<organism evidence="2">
    <name type="scientific">Sipha flava</name>
    <name type="common">yellow sugarcane aphid</name>
    <dbReference type="NCBI Taxonomy" id="143950"/>
    <lineage>
        <taxon>Eukaryota</taxon>
        <taxon>Metazoa</taxon>
        <taxon>Ecdysozoa</taxon>
        <taxon>Arthropoda</taxon>
        <taxon>Hexapoda</taxon>
        <taxon>Insecta</taxon>
        <taxon>Pterygota</taxon>
        <taxon>Neoptera</taxon>
        <taxon>Paraneoptera</taxon>
        <taxon>Hemiptera</taxon>
        <taxon>Sternorrhyncha</taxon>
        <taxon>Aphidomorpha</taxon>
        <taxon>Aphidoidea</taxon>
        <taxon>Aphididae</taxon>
        <taxon>Sipha</taxon>
    </lineage>
</organism>
<sequence>MDTNQIETPTNINTTSPKDQNENLNNHVTQPQTIDNTPKIPPLFVINISQFTQFRNEITETIQNGFINGYIKLNKIKINVKTINDYRILNKFLDEKNMNITPIG</sequence>
<gene>
    <name evidence="2" type="ORF">g.13958</name>
</gene>
<evidence type="ECO:0008006" key="3">
    <source>
        <dbReference type="Google" id="ProtNLM"/>
    </source>
</evidence>
<name>A0A2S2R2M1_9HEMI</name>
<proteinExistence type="predicted"/>
<dbReference type="OrthoDB" id="10490319at2759"/>
<evidence type="ECO:0000313" key="2">
    <source>
        <dbReference type="EMBL" id="MBY84239.1"/>
    </source>
</evidence>
<reference evidence="2" key="1">
    <citation type="submission" date="2018-04" db="EMBL/GenBank/DDBJ databases">
        <title>Transcriptome assembly of Sipha flava.</title>
        <authorList>
            <person name="Scully E.D."/>
            <person name="Geib S.M."/>
            <person name="Palmer N.A."/>
            <person name="Koch K."/>
            <person name="Bradshaw J."/>
            <person name="Heng-Moss T."/>
            <person name="Sarath G."/>
        </authorList>
    </citation>
    <scope>NUCLEOTIDE SEQUENCE</scope>
</reference>
<accession>A0A2S2R2M1</accession>
<protein>
    <recommendedName>
        <fullName evidence="3">Nucleic-acid-binding protein</fullName>
    </recommendedName>
</protein>
<dbReference type="EMBL" id="GGMS01015036">
    <property type="protein sequence ID" value="MBY84239.1"/>
    <property type="molecule type" value="Transcribed_RNA"/>
</dbReference>
<dbReference type="AlphaFoldDB" id="A0A2S2R2M1"/>
<feature type="region of interest" description="Disordered" evidence="1">
    <location>
        <begin position="1"/>
        <end position="36"/>
    </location>
</feature>
<evidence type="ECO:0000256" key="1">
    <source>
        <dbReference type="SAM" id="MobiDB-lite"/>
    </source>
</evidence>